<dbReference type="Proteomes" id="UP001150538">
    <property type="component" value="Unassembled WGS sequence"/>
</dbReference>
<evidence type="ECO:0000256" key="3">
    <source>
        <dbReference type="ARBA" id="ARBA00022741"/>
    </source>
</evidence>
<proteinExistence type="inferred from homology"/>
<evidence type="ECO:0000313" key="8">
    <source>
        <dbReference type="EMBL" id="KAJ1911977.1"/>
    </source>
</evidence>
<dbReference type="InterPro" id="IPR000873">
    <property type="entry name" value="AMP-dep_synth/lig_dom"/>
</dbReference>
<feature type="region of interest" description="Disordered" evidence="6">
    <location>
        <begin position="75"/>
        <end position="99"/>
    </location>
</feature>
<comment type="catalytic activity">
    <reaction evidence="5">
        <text>a long-chain fatty acid + ATP + CoA = a long-chain fatty acyl-CoA + AMP + diphosphate</text>
        <dbReference type="Rhea" id="RHEA:15421"/>
        <dbReference type="ChEBI" id="CHEBI:30616"/>
        <dbReference type="ChEBI" id="CHEBI:33019"/>
        <dbReference type="ChEBI" id="CHEBI:57287"/>
        <dbReference type="ChEBI" id="CHEBI:57560"/>
        <dbReference type="ChEBI" id="CHEBI:83139"/>
        <dbReference type="ChEBI" id="CHEBI:456215"/>
        <dbReference type="EC" id="6.2.1.3"/>
    </reaction>
</comment>
<evidence type="ECO:0000256" key="4">
    <source>
        <dbReference type="ARBA" id="ARBA00022840"/>
    </source>
</evidence>
<keyword evidence="9" id="KW-1185">Reference proteome</keyword>
<dbReference type="OrthoDB" id="1700726at2759"/>
<dbReference type="Gene3D" id="3.40.50.12780">
    <property type="entry name" value="N-terminal domain of ligase-like"/>
    <property type="match status" value="1"/>
</dbReference>
<name>A0A9W7ZT70_9FUNG</name>
<dbReference type="GO" id="GO:0005783">
    <property type="term" value="C:endoplasmic reticulum"/>
    <property type="evidence" value="ECO:0007669"/>
    <property type="project" value="TreeGrafter"/>
</dbReference>
<evidence type="ECO:0000256" key="6">
    <source>
        <dbReference type="SAM" id="MobiDB-lite"/>
    </source>
</evidence>
<dbReference type="InterPro" id="IPR042099">
    <property type="entry name" value="ANL_N_sf"/>
</dbReference>
<evidence type="ECO:0000313" key="9">
    <source>
        <dbReference type="Proteomes" id="UP001150538"/>
    </source>
</evidence>
<dbReference type="InterPro" id="IPR020845">
    <property type="entry name" value="AMP-binding_CS"/>
</dbReference>
<dbReference type="GO" id="GO:0005811">
    <property type="term" value="C:lipid droplet"/>
    <property type="evidence" value="ECO:0007669"/>
    <property type="project" value="TreeGrafter"/>
</dbReference>
<dbReference type="SUPFAM" id="SSF56801">
    <property type="entry name" value="Acetyl-CoA synthetase-like"/>
    <property type="match status" value="1"/>
</dbReference>
<dbReference type="PANTHER" id="PTHR43272:SF83">
    <property type="entry name" value="ACYL-COA SYNTHETASE LONG-CHAIN, ISOFORM J"/>
    <property type="match status" value="1"/>
</dbReference>
<evidence type="ECO:0000259" key="7">
    <source>
        <dbReference type="Pfam" id="PF00501"/>
    </source>
</evidence>
<dbReference type="GO" id="GO:0004467">
    <property type="term" value="F:long-chain fatty acid-CoA ligase activity"/>
    <property type="evidence" value="ECO:0007669"/>
    <property type="project" value="UniProtKB-EC"/>
</dbReference>
<dbReference type="PROSITE" id="PS00455">
    <property type="entry name" value="AMP_BINDING"/>
    <property type="match status" value="1"/>
</dbReference>
<protein>
    <submittedName>
        <fullName evidence="8">Long-chain fatty acid-CoA ligase</fullName>
        <ecNumber evidence="8">6.2.1.3</ecNumber>
    </submittedName>
</protein>
<dbReference type="AlphaFoldDB" id="A0A9W7ZT70"/>
<feature type="non-terminal residue" evidence="8">
    <location>
        <position position="670"/>
    </location>
</feature>
<keyword evidence="2 8" id="KW-0436">Ligase</keyword>
<organism evidence="8 9">
    <name type="scientific">Mycoemilia scoparia</name>
    <dbReference type="NCBI Taxonomy" id="417184"/>
    <lineage>
        <taxon>Eukaryota</taxon>
        <taxon>Fungi</taxon>
        <taxon>Fungi incertae sedis</taxon>
        <taxon>Zoopagomycota</taxon>
        <taxon>Kickxellomycotina</taxon>
        <taxon>Kickxellomycetes</taxon>
        <taxon>Kickxellales</taxon>
        <taxon>Kickxellaceae</taxon>
        <taxon>Mycoemilia</taxon>
    </lineage>
</organism>
<evidence type="ECO:0000256" key="5">
    <source>
        <dbReference type="ARBA" id="ARBA00036813"/>
    </source>
</evidence>
<accession>A0A9W7ZT70</accession>
<keyword evidence="4" id="KW-0067">ATP-binding</keyword>
<dbReference type="EC" id="6.2.1.3" evidence="8"/>
<gene>
    <name evidence="8" type="primary">FAA4_2</name>
    <name evidence="8" type="ORF">H4219_005764</name>
</gene>
<evidence type="ECO:0000256" key="2">
    <source>
        <dbReference type="ARBA" id="ARBA00022598"/>
    </source>
</evidence>
<dbReference type="PANTHER" id="PTHR43272">
    <property type="entry name" value="LONG-CHAIN-FATTY-ACID--COA LIGASE"/>
    <property type="match status" value="1"/>
</dbReference>
<dbReference type="GO" id="GO:0005524">
    <property type="term" value="F:ATP binding"/>
    <property type="evidence" value="ECO:0007669"/>
    <property type="project" value="UniProtKB-KW"/>
</dbReference>
<evidence type="ECO:0000256" key="1">
    <source>
        <dbReference type="ARBA" id="ARBA00006432"/>
    </source>
</evidence>
<feature type="domain" description="AMP-dependent synthetase/ligase" evidence="7">
    <location>
        <begin position="102"/>
        <end position="527"/>
    </location>
</feature>
<dbReference type="EMBL" id="JANBPU010000389">
    <property type="protein sequence ID" value="KAJ1911977.1"/>
    <property type="molecule type" value="Genomic_DNA"/>
</dbReference>
<comment type="similarity">
    <text evidence="1">Belongs to the ATP-dependent AMP-binding enzyme family.</text>
</comment>
<dbReference type="Pfam" id="PF00501">
    <property type="entry name" value="AMP-binding"/>
    <property type="match status" value="1"/>
</dbReference>
<reference evidence="8" key="1">
    <citation type="submission" date="2022-07" db="EMBL/GenBank/DDBJ databases">
        <title>Phylogenomic reconstructions and comparative analyses of Kickxellomycotina fungi.</title>
        <authorList>
            <person name="Reynolds N.K."/>
            <person name="Stajich J.E."/>
            <person name="Barry K."/>
            <person name="Grigoriev I.V."/>
            <person name="Crous P."/>
            <person name="Smith M.E."/>
        </authorList>
    </citation>
    <scope>NUCLEOTIDE SEQUENCE</scope>
    <source>
        <strain evidence="8">NBRC 100468</strain>
    </source>
</reference>
<comment type="caution">
    <text evidence="8">The sequence shown here is derived from an EMBL/GenBank/DDBJ whole genome shotgun (WGS) entry which is preliminary data.</text>
</comment>
<dbReference type="GO" id="GO:0035336">
    <property type="term" value="P:long-chain fatty-acyl-CoA metabolic process"/>
    <property type="evidence" value="ECO:0007669"/>
    <property type="project" value="TreeGrafter"/>
</dbReference>
<dbReference type="GO" id="GO:0005886">
    <property type="term" value="C:plasma membrane"/>
    <property type="evidence" value="ECO:0007669"/>
    <property type="project" value="TreeGrafter"/>
</dbReference>
<keyword evidence="3" id="KW-0547">Nucleotide-binding</keyword>
<sequence length="670" mass="74409">MSKLYDPSIYPKTWSTLVNKDESIYRNIIAADGLYEHPNNDTSFATFYDLLKYSVSKYTDKIAIGDREVLETITEEKQVKSPTTPTSAADDDNDHHGEENIKETTKKWNYFKLSPYNWLNYIQVFEHVNQFGSGLRHLGLEKGSRVLIYAPTSKEWLLTAFACASQSFEVVTAYDTLGEDGLKHAAISTETSTIFTKVDKLPIIARVCKDSAADIISKSLKNVIYYGEPITEDHQKSISEIENLGVKIHFLENVKALGKQNPYDPNPSGAADTALIMFTSGSTGQPKGVLISNKNLISLIAGVEGLISSYINLIDEEYILAYLPLAHILEFIVESICIFRGIAIGYGTKQTISNDNVRGCLGDIQELRPTIMIGVPQVWDTIRSSILHTVQERGRFISKLFNSAVTLKSFLAKRSLPTGPIDVLFKKVKDQVGGRLKFIITGGAPISRETQNFFEMTLCPVIQGYGMTETSGLIAVQMPGDKDLDTVGAPVPSIEIKLVDVEELGYFSKNNQGEVWVRGATVFQNYLNNQEETKKTLTDDGWLKTGDVGQWLPDGKLRLIDRIKNLVKLSQGEYVALEKVESVYKTSLYVGNICVVANSYMKQPVGIIFPNVKAAASWAKKNGVNFTGLADLINSSSGYKKQIMADINDIAKKNGFAKFEQLQDIILDEE</sequence>